<dbReference type="InterPro" id="IPR048683">
    <property type="entry name" value="Sf6_terminase"/>
</dbReference>
<comment type="caution">
    <text evidence="2">The sequence shown here is derived from an EMBL/GenBank/DDBJ whole genome shotgun (WGS) entry which is preliminary data.</text>
</comment>
<feature type="region of interest" description="Disordered" evidence="1">
    <location>
        <begin position="71"/>
        <end position="96"/>
    </location>
</feature>
<evidence type="ECO:0000313" key="3">
    <source>
        <dbReference type="Proteomes" id="UP001138921"/>
    </source>
</evidence>
<dbReference type="Pfam" id="PF20901">
    <property type="entry name" value="Sf6_terminase"/>
    <property type="match status" value="1"/>
</dbReference>
<dbReference type="RefSeq" id="WP_214393975.1">
    <property type="nucleotide sequence ID" value="NZ_JAFLWW010000019.1"/>
</dbReference>
<dbReference type="EMBL" id="JAFLWW010000019">
    <property type="protein sequence ID" value="MBT1160187.1"/>
    <property type="molecule type" value="Genomic_DNA"/>
</dbReference>
<name>A0A9X1D8C6_9HYPH</name>
<evidence type="ECO:0000313" key="2">
    <source>
        <dbReference type="EMBL" id="MBT1160187.1"/>
    </source>
</evidence>
<evidence type="ECO:0000256" key="1">
    <source>
        <dbReference type="SAM" id="MobiDB-lite"/>
    </source>
</evidence>
<dbReference type="AlphaFoldDB" id="A0A9X1D8C6"/>
<reference evidence="2" key="1">
    <citation type="journal article" date="2021" name="Microorganisms">
        <title>Phylogenomic Reconstruction and Metabolic Potential of the Genus Aminobacter.</title>
        <authorList>
            <person name="Artuso I."/>
            <person name="Turrini P."/>
            <person name="Pirolo M."/>
            <person name="Lugli G.A."/>
            <person name="Ventura M."/>
            <person name="Visca P."/>
        </authorList>
    </citation>
    <scope>NUCLEOTIDE SEQUENCE</scope>
    <source>
        <strain evidence="2">LMG 26462</strain>
    </source>
</reference>
<reference evidence="2" key="2">
    <citation type="submission" date="2021-03" db="EMBL/GenBank/DDBJ databases">
        <authorList>
            <person name="Artuso I."/>
            <person name="Turrini P."/>
            <person name="Pirolo M."/>
            <person name="Lugli G.A."/>
            <person name="Ventura M."/>
            <person name="Visca P."/>
        </authorList>
    </citation>
    <scope>NUCLEOTIDE SEQUENCE</scope>
    <source>
        <strain evidence="2">LMG 26462</strain>
    </source>
</reference>
<sequence length="134" mass="15211">MTGINRRQPQQFPSANRLLKTARQTHMKTIRNDKGIGDGQSHRSLCIDESWPNKSTVFRWLAADEAFRCTSTHARPRPTPCSTTSSTSRTTARTISKKNADATDYEALIAEHIQRSKLRVDARKWMAGKLQPMK</sequence>
<accession>A0A9X1D8C6</accession>
<dbReference type="Proteomes" id="UP001138921">
    <property type="component" value="Unassembled WGS sequence"/>
</dbReference>
<organism evidence="2 3">
    <name type="scientific">Aminobacter anthyllidis</name>
    <dbReference type="NCBI Taxonomy" id="1035067"/>
    <lineage>
        <taxon>Bacteria</taxon>
        <taxon>Pseudomonadati</taxon>
        <taxon>Pseudomonadota</taxon>
        <taxon>Alphaproteobacteria</taxon>
        <taxon>Hyphomicrobiales</taxon>
        <taxon>Phyllobacteriaceae</taxon>
        <taxon>Aminobacter</taxon>
    </lineage>
</organism>
<proteinExistence type="predicted"/>
<feature type="compositionally biased region" description="Low complexity" evidence="1">
    <location>
        <begin position="80"/>
        <end position="94"/>
    </location>
</feature>
<keyword evidence="3" id="KW-1185">Reference proteome</keyword>
<gene>
    <name evidence="2" type="ORF">J1C56_32165</name>
</gene>
<dbReference type="Gene3D" id="1.10.10.60">
    <property type="entry name" value="Homeodomain-like"/>
    <property type="match status" value="1"/>
</dbReference>
<protein>
    <submittedName>
        <fullName evidence="2">Uncharacterized protein</fullName>
    </submittedName>
</protein>